<feature type="region of interest" description="Disordered" evidence="1">
    <location>
        <begin position="23"/>
        <end position="48"/>
    </location>
</feature>
<evidence type="ECO:0000259" key="2">
    <source>
        <dbReference type="Pfam" id="PF14432"/>
    </source>
</evidence>
<evidence type="ECO:0000313" key="3">
    <source>
        <dbReference type="EMBL" id="MCL7051429.1"/>
    </source>
</evidence>
<proteinExistence type="predicted"/>
<feature type="domain" description="DYW" evidence="2">
    <location>
        <begin position="81"/>
        <end position="173"/>
    </location>
</feature>
<dbReference type="Proteomes" id="UP001177140">
    <property type="component" value="Unassembled WGS sequence"/>
</dbReference>
<dbReference type="AlphaFoldDB" id="A0AA41W1F9"/>
<sequence>MNYGQIHGDIDLEDRAEELMTLLDSSKAPKNKLPTPPPKKRSMPNNMLEGKNRVGEYRYTTPYKAELEERKGLNGQMKEAGYVPDTRYVLHDIDQEAKEQALLYHSERLAIAYGLISTPARQPLRIIKNLRICGDCHNAIKIMAKIVGRQLIVRDNKRFHHFENGKCSCGDYW</sequence>
<gene>
    <name evidence="3" type="ORF">MKW94_010052</name>
</gene>
<organism evidence="3 4">
    <name type="scientific">Papaver nudicaule</name>
    <name type="common">Iceland poppy</name>
    <dbReference type="NCBI Taxonomy" id="74823"/>
    <lineage>
        <taxon>Eukaryota</taxon>
        <taxon>Viridiplantae</taxon>
        <taxon>Streptophyta</taxon>
        <taxon>Embryophyta</taxon>
        <taxon>Tracheophyta</taxon>
        <taxon>Spermatophyta</taxon>
        <taxon>Magnoliopsida</taxon>
        <taxon>Ranunculales</taxon>
        <taxon>Papaveraceae</taxon>
        <taxon>Papaveroideae</taxon>
        <taxon>Papaver</taxon>
    </lineage>
</organism>
<comment type="caution">
    <text evidence="3">The sequence shown here is derived from an EMBL/GenBank/DDBJ whole genome shotgun (WGS) entry which is preliminary data.</text>
</comment>
<name>A0AA41W1F9_PAPNU</name>
<accession>A0AA41W1F9</accession>
<dbReference type="GO" id="GO:0008270">
    <property type="term" value="F:zinc ion binding"/>
    <property type="evidence" value="ECO:0007669"/>
    <property type="project" value="InterPro"/>
</dbReference>
<dbReference type="InterPro" id="IPR032867">
    <property type="entry name" value="DYW_dom"/>
</dbReference>
<dbReference type="EMBL" id="JAJJMA010338333">
    <property type="protein sequence ID" value="MCL7051429.1"/>
    <property type="molecule type" value="Genomic_DNA"/>
</dbReference>
<evidence type="ECO:0000313" key="4">
    <source>
        <dbReference type="Proteomes" id="UP001177140"/>
    </source>
</evidence>
<protein>
    <recommendedName>
        <fullName evidence="2">DYW domain-containing protein</fullName>
    </recommendedName>
</protein>
<reference evidence="3" key="1">
    <citation type="submission" date="2022-03" db="EMBL/GenBank/DDBJ databases">
        <title>A functionally conserved STORR gene fusion in Papaver species that diverged 16.8 million years ago.</title>
        <authorList>
            <person name="Catania T."/>
        </authorList>
    </citation>
    <scope>NUCLEOTIDE SEQUENCE</scope>
    <source>
        <strain evidence="3">S-191538</strain>
    </source>
</reference>
<dbReference type="Pfam" id="PF14432">
    <property type="entry name" value="DYW_deaminase"/>
    <property type="match status" value="1"/>
</dbReference>
<evidence type="ECO:0000256" key="1">
    <source>
        <dbReference type="SAM" id="MobiDB-lite"/>
    </source>
</evidence>
<keyword evidence="4" id="KW-1185">Reference proteome</keyword>